<dbReference type="SUPFAM" id="SSF88659">
    <property type="entry name" value="Sigma3 and sigma4 domains of RNA polymerase sigma factors"/>
    <property type="match status" value="2"/>
</dbReference>
<dbReference type="OrthoDB" id="198381at2759"/>
<feature type="domain" description="RNA polymerase sigma-70 region 2" evidence="7">
    <location>
        <begin position="75"/>
        <end position="144"/>
    </location>
</feature>
<evidence type="ECO:0000256" key="5">
    <source>
        <dbReference type="ARBA" id="ARBA00023163"/>
    </source>
</evidence>
<dbReference type="PANTHER" id="PTHR30603">
    <property type="entry name" value="RNA POLYMERASE SIGMA FACTOR RPO"/>
    <property type="match status" value="1"/>
</dbReference>
<dbReference type="EMBL" id="CM000605">
    <property type="protein sequence ID" value="EEC51731.1"/>
    <property type="molecule type" value="Genomic_DNA"/>
</dbReference>
<evidence type="ECO:0000256" key="1">
    <source>
        <dbReference type="ARBA" id="ARBA00007788"/>
    </source>
</evidence>
<dbReference type="Gene3D" id="1.10.10.10">
    <property type="entry name" value="Winged helix-like DNA-binding domain superfamily/Winged helix DNA-binding domain"/>
    <property type="match status" value="2"/>
</dbReference>
<feature type="domain" description="RNA polymerase sigma-70 region 3" evidence="6">
    <location>
        <begin position="155"/>
        <end position="215"/>
    </location>
</feature>
<evidence type="ECO:0000256" key="3">
    <source>
        <dbReference type="ARBA" id="ARBA00023082"/>
    </source>
</evidence>
<dbReference type="GO" id="GO:0016987">
    <property type="term" value="F:sigma factor activity"/>
    <property type="evidence" value="ECO:0007669"/>
    <property type="project" value="UniProtKB-KW"/>
</dbReference>
<dbReference type="STRING" id="556484.B7FPT1"/>
<evidence type="ECO:0000259" key="6">
    <source>
        <dbReference type="Pfam" id="PF04539"/>
    </source>
</evidence>
<keyword evidence="10" id="KW-1185">Reference proteome</keyword>
<dbReference type="SUPFAM" id="SSF88946">
    <property type="entry name" value="Sigma2 domain of RNA polymerase sigma factors"/>
    <property type="match status" value="1"/>
</dbReference>
<dbReference type="KEGG" id="pti:PHATRDRAFT_9312"/>
<dbReference type="InterPro" id="IPR014284">
    <property type="entry name" value="RNA_pol_sigma-70_dom"/>
</dbReference>
<dbReference type="InterPro" id="IPR007627">
    <property type="entry name" value="RNA_pol_sigma70_r2"/>
</dbReference>
<keyword evidence="4" id="KW-0238">DNA-binding</keyword>
<dbReference type="GeneID" id="7196505"/>
<dbReference type="RefSeq" id="XP_002177268.1">
    <property type="nucleotide sequence ID" value="XM_002177232.1"/>
</dbReference>
<evidence type="ECO:0000313" key="10">
    <source>
        <dbReference type="Proteomes" id="UP000000759"/>
    </source>
</evidence>
<dbReference type="GO" id="GO:0006352">
    <property type="term" value="P:DNA-templated transcription initiation"/>
    <property type="evidence" value="ECO:0007669"/>
    <property type="project" value="InterPro"/>
</dbReference>
<evidence type="ECO:0000256" key="4">
    <source>
        <dbReference type="ARBA" id="ARBA00023125"/>
    </source>
</evidence>
<reference evidence="9 10" key="1">
    <citation type="journal article" date="2008" name="Nature">
        <title>The Phaeodactylum genome reveals the evolutionary history of diatom genomes.</title>
        <authorList>
            <person name="Bowler C."/>
            <person name="Allen A.E."/>
            <person name="Badger J.H."/>
            <person name="Grimwood J."/>
            <person name="Jabbari K."/>
            <person name="Kuo A."/>
            <person name="Maheswari U."/>
            <person name="Martens C."/>
            <person name="Maumus F."/>
            <person name="Otillar R.P."/>
            <person name="Rayko E."/>
            <person name="Salamov A."/>
            <person name="Vandepoele K."/>
            <person name="Beszteri B."/>
            <person name="Gruber A."/>
            <person name="Heijde M."/>
            <person name="Katinka M."/>
            <person name="Mock T."/>
            <person name="Valentin K."/>
            <person name="Verret F."/>
            <person name="Berges J.A."/>
            <person name="Brownlee C."/>
            <person name="Cadoret J.P."/>
            <person name="Chiovitti A."/>
            <person name="Choi C.J."/>
            <person name="Coesel S."/>
            <person name="De Martino A."/>
            <person name="Detter J.C."/>
            <person name="Durkin C."/>
            <person name="Falciatore A."/>
            <person name="Fournet J."/>
            <person name="Haruta M."/>
            <person name="Huysman M.J."/>
            <person name="Jenkins B.D."/>
            <person name="Jiroutova K."/>
            <person name="Jorgensen R.E."/>
            <person name="Joubert Y."/>
            <person name="Kaplan A."/>
            <person name="Kroger N."/>
            <person name="Kroth P.G."/>
            <person name="La Roche J."/>
            <person name="Lindquist E."/>
            <person name="Lommer M."/>
            <person name="Martin-Jezequel V."/>
            <person name="Lopez P.J."/>
            <person name="Lucas S."/>
            <person name="Mangogna M."/>
            <person name="McGinnis K."/>
            <person name="Medlin L.K."/>
            <person name="Montsant A."/>
            <person name="Oudot-Le Secq M.P."/>
            <person name="Napoli C."/>
            <person name="Obornik M."/>
            <person name="Parker M.S."/>
            <person name="Petit J.L."/>
            <person name="Porcel B.M."/>
            <person name="Poulsen N."/>
            <person name="Robison M."/>
            <person name="Rychlewski L."/>
            <person name="Rynearson T.A."/>
            <person name="Schmutz J."/>
            <person name="Shapiro H."/>
            <person name="Siaut M."/>
            <person name="Stanley M."/>
            <person name="Sussman M.R."/>
            <person name="Taylor A.R."/>
            <person name="Vardi A."/>
            <person name="von Dassow P."/>
            <person name="Vyverman W."/>
            <person name="Willis A."/>
            <person name="Wyrwicz L.S."/>
            <person name="Rokhsar D.S."/>
            <person name="Weissenbach J."/>
            <person name="Armbrust E.V."/>
            <person name="Green B.R."/>
            <person name="Van de Peer Y."/>
            <person name="Grigoriev I.V."/>
        </authorList>
    </citation>
    <scope>NUCLEOTIDE SEQUENCE [LARGE SCALE GENOMIC DNA]</scope>
    <source>
        <strain evidence="9 10">CCAP 1055/1</strain>
    </source>
</reference>
<keyword evidence="2" id="KW-0805">Transcription regulation</keyword>
<dbReference type="PANTHER" id="PTHR30603:SF47">
    <property type="entry name" value="RNA POLYMERASE SIGMA FACTOR SIGD, CHLOROPLASTIC"/>
    <property type="match status" value="1"/>
</dbReference>
<dbReference type="InterPro" id="IPR050239">
    <property type="entry name" value="Sigma-70_RNA_pol_init_factors"/>
</dbReference>
<dbReference type="AlphaFoldDB" id="B7FPT1"/>
<evidence type="ECO:0000259" key="7">
    <source>
        <dbReference type="Pfam" id="PF04542"/>
    </source>
</evidence>
<dbReference type="Proteomes" id="UP000000759">
    <property type="component" value="Chromosome 1"/>
</dbReference>
<organism evidence="9 10">
    <name type="scientific">Phaeodactylum tricornutum (strain CCAP 1055/1)</name>
    <dbReference type="NCBI Taxonomy" id="556484"/>
    <lineage>
        <taxon>Eukaryota</taxon>
        <taxon>Sar</taxon>
        <taxon>Stramenopiles</taxon>
        <taxon>Ochrophyta</taxon>
        <taxon>Bacillariophyta</taxon>
        <taxon>Bacillariophyceae</taxon>
        <taxon>Bacillariophycidae</taxon>
        <taxon>Naviculales</taxon>
        <taxon>Phaeodactylaceae</taxon>
        <taxon>Phaeodactylum</taxon>
    </lineage>
</organism>
<dbReference type="Pfam" id="PF04545">
    <property type="entry name" value="Sigma70_r4"/>
    <property type="match status" value="1"/>
</dbReference>
<proteinExistence type="inferred from homology"/>
<comment type="similarity">
    <text evidence="1">Belongs to the sigma-70 factor family.</text>
</comment>
<dbReference type="InterPro" id="IPR000943">
    <property type="entry name" value="RNA_pol_sigma70"/>
</dbReference>
<evidence type="ECO:0000256" key="2">
    <source>
        <dbReference type="ARBA" id="ARBA00023015"/>
    </source>
</evidence>
<keyword evidence="3" id="KW-0731">Sigma factor</keyword>
<dbReference type="eggNOG" id="ENOG502QV7Q">
    <property type="taxonomic scope" value="Eukaryota"/>
</dbReference>
<dbReference type="Pfam" id="PF04539">
    <property type="entry name" value="Sigma70_r3"/>
    <property type="match status" value="1"/>
</dbReference>
<dbReference type="InterPro" id="IPR013325">
    <property type="entry name" value="RNA_pol_sigma_r2"/>
</dbReference>
<evidence type="ECO:0000313" key="9">
    <source>
        <dbReference type="EMBL" id="EEC51731.1"/>
    </source>
</evidence>
<protein>
    <submittedName>
        <fullName evidence="9">Uncharacterized protein</fullName>
    </submittedName>
</protein>
<dbReference type="PaxDb" id="2850-Phatr9312"/>
<dbReference type="Pfam" id="PF04542">
    <property type="entry name" value="Sigma70_r2"/>
    <property type="match status" value="1"/>
</dbReference>
<name>B7FPT1_PHATC</name>
<dbReference type="GO" id="GO:0003677">
    <property type="term" value="F:DNA binding"/>
    <property type="evidence" value="ECO:0007669"/>
    <property type="project" value="UniProtKB-KW"/>
</dbReference>
<dbReference type="PRINTS" id="PR00046">
    <property type="entry name" value="SIGMA70FCT"/>
</dbReference>
<evidence type="ECO:0000259" key="8">
    <source>
        <dbReference type="Pfam" id="PF04545"/>
    </source>
</evidence>
<dbReference type="InterPro" id="IPR013324">
    <property type="entry name" value="RNA_pol_sigma_r3/r4-like"/>
</dbReference>
<gene>
    <name evidence="9" type="ORF">PHATRDRAFT_9312</name>
</gene>
<dbReference type="InterPro" id="IPR007630">
    <property type="entry name" value="RNA_pol_sigma70_r4"/>
</dbReference>
<feature type="domain" description="RNA polymerase sigma-70 region 4" evidence="8">
    <location>
        <begin position="256"/>
        <end position="307"/>
    </location>
</feature>
<dbReference type="Gene3D" id="1.10.601.10">
    <property type="entry name" value="RNA Polymerase Primary Sigma Factor"/>
    <property type="match status" value="1"/>
</dbReference>
<dbReference type="InParanoid" id="B7FPT1"/>
<dbReference type="InterPro" id="IPR036388">
    <property type="entry name" value="WH-like_DNA-bd_sf"/>
</dbReference>
<dbReference type="NCBIfam" id="TIGR02937">
    <property type="entry name" value="sigma70-ECF"/>
    <property type="match status" value="1"/>
</dbReference>
<keyword evidence="5" id="KW-0804">Transcription</keyword>
<reference evidence="10" key="2">
    <citation type="submission" date="2008-08" db="EMBL/GenBank/DDBJ databases">
        <authorList>
            <consortium name="Diatom Consortium"/>
            <person name="Grigoriev I."/>
            <person name="Grimwood J."/>
            <person name="Kuo A."/>
            <person name="Otillar R.P."/>
            <person name="Salamov A."/>
            <person name="Detter J.C."/>
            <person name="Lindquist E."/>
            <person name="Shapiro H."/>
            <person name="Lucas S."/>
            <person name="Glavina del Rio T."/>
            <person name="Pitluck S."/>
            <person name="Rokhsar D."/>
            <person name="Bowler C."/>
        </authorList>
    </citation>
    <scope>GENOME REANNOTATION</scope>
    <source>
        <strain evidence="10">CCAP 1055/1</strain>
    </source>
</reference>
<dbReference type="InterPro" id="IPR007624">
    <property type="entry name" value="RNA_pol_sigma70_r3"/>
</dbReference>
<sequence length="324" mass="37495">MDLQKYYRTELLTADEEYSLGMKIQFMIKCELVHEGLSSKLMRLPTIEEWAAACGGTATDFVEMVMTSREAKQRMVQSNMRLVVSIARKYSNVGVSLQDLVQEGSLGLSRAAEKFEPKKGFKFSTYASWWIQQAVFRSIAYHSRTIRLPVHVHNLLNRVRKVRNNLQRELSRTPTNEEMAEELGMTLQKYNKMLRLTKRSISLETPKYQSNPKDLGHESHDLLGDTISASSALFDESTPEKRVDRGIFHEDLHEMLEILDEDERRVICSRYGLSDGLTRTVTAVASQMKQSKAWVRSQECRALRKLRRPWYEKKLKEHQDALTS</sequence>
<accession>B7FPT1</accession>